<sequence length="412" mass="44611">MERAHAAPAASPWQRTLWVMCAVQGIMMMAFSSMSPFLPLYIEELGVRDPRAVDLWAGVIASSNFLIMALVSPLWGAIADRRGRKLMVLRTTVAISFFTFVMGWVHNVWELLGARVLQGAFSGYSASATALVATVVPEEKLGTALGWMQSSAMIGALVGPLAGGLVSDHVHSYRVVFYLTSAFAMTAFLITFFLVKEGFHKPAAAPANKRSFIGQFRAVRALKPVQAMFLVLFLAQFSVMNVQPVLPVYIKELAAHSQHVATYSGLAFAVTGLAGLVAAPIIGNRSDRLGYRRTLVIAMFGAGLFYIPQALAQNIWVFIFSRFGLGLFVGGILPTANALVGRLAPKDQRGQIYGFTSSSTFLGSFAGPLLGGFGSALFGIRTMLGLTAALYLLNMLWVYWKVQDPPAMDHTP</sequence>
<feature type="transmembrane region" description="Helical" evidence="7">
    <location>
        <begin position="16"/>
        <end position="35"/>
    </location>
</feature>
<dbReference type="PANTHER" id="PTHR43414">
    <property type="entry name" value="MULTIDRUG RESISTANCE PROTEIN MDTG"/>
    <property type="match status" value="1"/>
</dbReference>
<evidence type="ECO:0000313" key="9">
    <source>
        <dbReference type="EMBL" id="SFU32272.1"/>
    </source>
</evidence>
<evidence type="ECO:0000256" key="4">
    <source>
        <dbReference type="ARBA" id="ARBA00022692"/>
    </source>
</evidence>
<evidence type="ECO:0000256" key="6">
    <source>
        <dbReference type="ARBA" id="ARBA00023136"/>
    </source>
</evidence>
<dbReference type="PRINTS" id="PR01035">
    <property type="entry name" value="TCRTETA"/>
</dbReference>
<feature type="transmembrane region" description="Helical" evidence="7">
    <location>
        <begin position="87"/>
        <end position="105"/>
    </location>
</feature>
<dbReference type="Pfam" id="PF07690">
    <property type="entry name" value="MFS_1"/>
    <property type="match status" value="1"/>
</dbReference>
<dbReference type="InterPro" id="IPR001958">
    <property type="entry name" value="Tet-R_TetA/multi-R_MdtG-like"/>
</dbReference>
<evidence type="ECO:0000256" key="5">
    <source>
        <dbReference type="ARBA" id="ARBA00022989"/>
    </source>
</evidence>
<feature type="transmembrane region" description="Helical" evidence="7">
    <location>
        <begin position="376"/>
        <end position="400"/>
    </location>
</feature>
<feature type="transmembrane region" description="Helical" evidence="7">
    <location>
        <begin position="144"/>
        <end position="163"/>
    </location>
</feature>
<dbReference type="RefSeq" id="WP_245783776.1">
    <property type="nucleotide sequence ID" value="NZ_FPBV01000001.1"/>
</dbReference>
<evidence type="ECO:0000259" key="8">
    <source>
        <dbReference type="PROSITE" id="PS50850"/>
    </source>
</evidence>
<protein>
    <submittedName>
        <fullName evidence="9">MFS transporter, DHA1 family, multidrug resistance protein</fullName>
    </submittedName>
</protein>
<dbReference type="Gene3D" id="1.20.1250.20">
    <property type="entry name" value="MFS general substrate transporter like domains"/>
    <property type="match status" value="2"/>
</dbReference>
<feature type="transmembrane region" description="Helical" evidence="7">
    <location>
        <begin position="175"/>
        <end position="195"/>
    </location>
</feature>
<name>A0A1I7F7X2_9BACL</name>
<keyword evidence="6 7" id="KW-0472">Membrane</keyword>
<reference evidence="10" key="1">
    <citation type="submission" date="2016-10" db="EMBL/GenBank/DDBJ databases">
        <authorList>
            <person name="Varghese N."/>
        </authorList>
    </citation>
    <scope>NUCLEOTIDE SEQUENCE [LARGE SCALE GENOMIC DNA]</scope>
    <source>
        <strain evidence="10">DSM 17980</strain>
    </source>
</reference>
<dbReference type="InterPro" id="IPR020846">
    <property type="entry name" value="MFS_dom"/>
</dbReference>
<evidence type="ECO:0000256" key="7">
    <source>
        <dbReference type="SAM" id="Phobius"/>
    </source>
</evidence>
<dbReference type="GO" id="GO:0022857">
    <property type="term" value="F:transmembrane transporter activity"/>
    <property type="evidence" value="ECO:0007669"/>
    <property type="project" value="InterPro"/>
</dbReference>
<dbReference type="PANTHER" id="PTHR43414:SF6">
    <property type="entry name" value="MULTIDRUG RESISTANCE PROTEIN MDTG"/>
    <property type="match status" value="1"/>
</dbReference>
<dbReference type="InterPro" id="IPR036259">
    <property type="entry name" value="MFS_trans_sf"/>
</dbReference>
<feature type="transmembrane region" description="Helical" evidence="7">
    <location>
        <begin position="55"/>
        <end position="75"/>
    </location>
</feature>
<organism evidence="9 10">
    <name type="scientific">Alicyclobacillus macrosporangiidus</name>
    <dbReference type="NCBI Taxonomy" id="392015"/>
    <lineage>
        <taxon>Bacteria</taxon>
        <taxon>Bacillati</taxon>
        <taxon>Bacillota</taxon>
        <taxon>Bacilli</taxon>
        <taxon>Bacillales</taxon>
        <taxon>Alicyclobacillaceae</taxon>
        <taxon>Alicyclobacillus</taxon>
    </lineage>
</organism>
<keyword evidence="4 7" id="KW-0812">Transmembrane</keyword>
<dbReference type="PROSITE" id="PS50850">
    <property type="entry name" value="MFS"/>
    <property type="match status" value="1"/>
</dbReference>
<dbReference type="InterPro" id="IPR005828">
    <property type="entry name" value="MFS_sugar_transport-like"/>
</dbReference>
<dbReference type="EMBL" id="FPBV01000001">
    <property type="protein sequence ID" value="SFU32272.1"/>
    <property type="molecule type" value="Genomic_DNA"/>
</dbReference>
<dbReference type="STRING" id="392015.SAMN05421543_101105"/>
<dbReference type="InterPro" id="IPR011701">
    <property type="entry name" value="MFS"/>
</dbReference>
<dbReference type="Pfam" id="PF00083">
    <property type="entry name" value="Sugar_tr"/>
    <property type="match status" value="1"/>
</dbReference>
<keyword evidence="5 7" id="KW-1133">Transmembrane helix</keyword>
<feature type="transmembrane region" description="Helical" evidence="7">
    <location>
        <begin position="294"/>
        <end position="311"/>
    </location>
</feature>
<proteinExistence type="predicted"/>
<evidence type="ECO:0000256" key="3">
    <source>
        <dbReference type="ARBA" id="ARBA00022475"/>
    </source>
</evidence>
<comment type="subcellular location">
    <subcellularLocation>
        <location evidence="1">Cell membrane</location>
        <topology evidence="1">Multi-pass membrane protein</topology>
    </subcellularLocation>
</comment>
<dbReference type="AlphaFoldDB" id="A0A1I7F7X2"/>
<evidence type="ECO:0000256" key="1">
    <source>
        <dbReference type="ARBA" id="ARBA00004651"/>
    </source>
</evidence>
<accession>A0A1I7F7X2</accession>
<feature type="domain" description="Major facilitator superfamily (MFS) profile" evidence="8">
    <location>
        <begin position="16"/>
        <end position="406"/>
    </location>
</feature>
<evidence type="ECO:0000313" key="10">
    <source>
        <dbReference type="Proteomes" id="UP000183508"/>
    </source>
</evidence>
<keyword evidence="2" id="KW-0813">Transport</keyword>
<feature type="transmembrane region" description="Helical" evidence="7">
    <location>
        <begin position="352"/>
        <end position="370"/>
    </location>
</feature>
<dbReference type="GO" id="GO:0005886">
    <property type="term" value="C:plasma membrane"/>
    <property type="evidence" value="ECO:0007669"/>
    <property type="project" value="UniProtKB-SubCell"/>
</dbReference>
<gene>
    <name evidence="9" type="ORF">SAMN05421543_101105</name>
</gene>
<feature type="transmembrane region" description="Helical" evidence="7">
    <location>
        <begin position="262"/>
        <end position="282"/>
    </location>
</feature>
<dbReference type="Proteomes" id="UP000183508">
    <property type="component" value="Unassembled WGS sequence"/>
</dbReference>
<dbReference type="SUPFAM" id="SSF103473">
    <property type="entry name" value="MFS general substrate transporter"/>
    <property type="match status" value="2"/>
</dbReference>
<feature type="transmembrane region" description="Helical" evidence="7">
    <location>
        <begin position="117"/>
        <end position="137"/>
    </location>
</feature>
<feature type="transmembrane region" description="Helical" evidence="7">
    <location>
        <begin position="317"/>
        <end position="340"/>
    </location>
</feature>
<keyword evidence="3" id="KW-1003">Cell membrane</keyword>
<feature type="transmembrane region" description="Helical" evidence="7">
    <location>
        <begin position="227"/>
        <end position="250"/>
    </location>
</feature>
<keyword evidence="10" id="KW-1185">Reference proteome</keyword>
<evidence type="ECO:0000256" key="2">
    <source>
        <dbReference type="ARBA" id="ARBA00022448"/>
    </source>
</evidence>